<feature type="region of interest" description="Disordered" evidence="3">
    <location>
        <begin position="236"/>
        <end position="276"/>
    </location>
</feature>
<evidence type="ECO:0000259" key="4">
    <source>
        <dbReference type="PROSITE" id="PS51864"/>
    </source>
</evidence>
<feature type="domain" description="Peptidase M12A" evidence="4">
    <location>
        <begin position="1"/>
        <end position="207"/>
    </location>
</feature>
<comment type="caution">
    <text evidence="2">Lacks conserved residue(s) required for the propagation of feature annotation.</text>
</comment>
<comment type="cofactor">
    <cofactor evidence="1">
        <name>Zn(2+)</name>
        <dbReference type="ChEBI" id="CHEBI:29105"/>
    </cofactor>
</comment>
<accession>A0A921YSP6</accession>
<feature type="disulfide bond" evidence="2">
    <location>
        <begin position="70"/>
        <end position="92"/>
    </location>
</feature>
<dbReference type="PANTHER" id="PTHR10127:SF850">
    <property type="entry name" value="METALLOENDOPEPTIDASE"/>
    <property type="match status" value="1"/>
</dbReference>
<dbReference type="PROSITE" id="PS51864">
    <property type="entry name" value="ASTACIN"/>
    <property type="match status" value="1"/>
</dbReference>
<reference evidence="5" key="2">
    <citation type="submission" date="2020-12" db="EMBL/GenBank/DDBJ databases">
        <authorList>
            <person name="Kanost M."/>
        </authorList>
    </citation>
    <scope>NUCLEOTIDE SEQUENCE</scope>
</reference>
<evidence type="ECO:0000256" key="2">
    <source>
        <dbReference type="PROSITE-ProRule" id="PRU01211"/>
    </source>
</evidence>
<protein>
    <recommendedName>
        <fullName evidence="4">Peptidase M12A domain-containing protein</fullName>
    </recommendedName>
</protein>
<dbReference type="AlphaFoldDB" id="A0A921YSP6"/>
<dbReference type="Proteomes" id="UP000791440">
    <property type="component" value="Unassembled WGS sequence"/>
</dbReference>
<keyword evidence="2" id="KW-1015">Disulfide bond</keyword>
<proteinExistence type="predicted"/>
<evidence type="ECO:0000256" key="1">
    <source>
        <dbReference type="ARBA" id="ARBA00001947"/>
    </source>
</evidence>
<dbReference type="InterPro" id="IPR001506">
    <property type="entry name" value="Peptidase_M12A"/>
</dbReference>
<sequence length="366" mass="41980">MVRSALRKCSIVICYFMMCPRNKVLRDKIRGFLNTVSSITSLNFLELPSPPKDEESRWVFFLNRRGLLGCSDHSTKNFTNKGVQKVTLGYDCMSTGGELAEAVLAIAGVPPQHNAPDRDKYIRVVEQNIMPDKRHLFTKLNNNEWLFHDIEYDFASVSHYHSHKYSLNGQATIEMQENYEEYSVGESYTFSAKDILKIKMLYNFITKKKHNISECHKLFEPGSNFNRYKPDKVAISPRKKPNKYTGKSNAIEKDNKTKHRLTGPQKSEIEETLGADDISSSIQEDLEVTTNNPDESGDENLSTKNLTSLKNQLKYRGDPLTYLSDYKSSAEYTQQLKLQSKNELAFIKPGDKHRDSLKIIKKKIRG</sequence>
<evidence type="ECO:0000313" key="6">
    <source>
        <dbReference type="Proteomes" id="UP000791440"/>
    </source>
</evidence>
<name>A0A921YSP6_MANSE</name>
<dbReference type="GO" id="GO:0004222">
    <property type="term" value="F:metalloendopeptidase activity"/>
    <property type="evidence" value="ECO:0007669"/>
    <property type="project" value="InterPro"/>
</dbReference>
<comment type="caution">
    <text evidence="5">The sequence shown here is derived from an EMBL/GenBank/DDBJ whole genome shotgun (WGS) entry which is preliminary data.</text>
</comment>
<evidence type="ECO:0000313" key="5">
    <source>
        <dbReference type="EMBL" id="KAG6444054.1"/>
    </source>
</evidence>
<keyword evidence="6" id="KW-1185">Reference proteome</keyword>
<dbReference type="GO" id="GO:0006508">
    <property type="term" value="P:proteolysis"/>
    <property type="evidence" value="ECO:0007669"/>
    <property type="project" value="InterPro"/>
</dbReference>
<dbReference type="Pfam" id="PF01400">
    <property type="entry name" value="Astacin"/>
    <property type="match status" value="1"/>
</dbReference>
<evidence type="ECO:0000256" key="3">
    <source>
        <dbReference type="SAM" id="MobiDB-lite"/>
    </source>
</evidence>
<organism evidence="5 6">
    <name type="scientific">Manduca sexta</name>
    <name type="common">Tobacco hawkmoth</name>
    <name type="synonym">Tobacco hornworm</name>
    <dbReference type="NCBI Taxonomy" id="7130"/>
    <lineage>
        <taxon>Eukaryota</taxon>
        <taxon>Metazoa</taxon>
        <taxon>Ecdysozoa</taxon>
        <taxon>Arthropoda</taxon>
        <taxon>Hexapoda</taxon>
        <taxon>Insecta</taxon>
        <taxon>Pterygota</taxon>
        <taxon>Neoptera</taxon>
        <taxon>Endopterygota</taxon>
        <taxon>Lepidoptera</taxon>
        <taxon>Glossata</taxon>
        <taxon>Ditrysia</taxon>
        <taxon>Bombycoidea</taxon>
        <taxon>Sphingidae</taxon>
        <taxon>Sphinginae</taxon>
        <taxon>Sphingini</taxon>
        <taxon>Manduca</taxon>
    </lineage>
</organism>
<dbReference type="EMBL" id="JH668307">
    <property type="protein sequence ID" value="KAG6444054.1"/>
    <property type="molecule type" value="Genomic_DNA"/>
</dbReference>
<gene>
    <name evidence="5" type="ORF">O3G_MSEX003155</name>
</gene>
<reference evidence="5" key="1">
    <citation type="journal article" date="2016" name="Insect Biochem. Mol. Biol.">
        <title>Multifaceted biological insights from a draft genome sequence of the tobacco hornworm moth, Manduca sexta.</title>
        <authorList>
            <person name="Kanost M.R."/>
            <person name="Arrese E.L."/>
            <person name="Cao X."/>
            <person name="Chen Y.R."/>
            <person name="Chellapilla S."/>
            <person name="Goldsmith M.R."/>
            <person name="Grosse-Wilde E."/>
            <person name="Heckel D.G."/>
            <person name="Herndon N."/>
            <person name="Jiang H."/>
            <person name="Papanicolaou A."/>
            <person name="Qu J."/>
            <person name="Soulages J.L."/>
            <person name="Vogel H."/>
            <person name="Walters J."/>
            <person name="Waterhouse R.M."/>
            <person name="Ahn S.J."/>
            <person name="Almeida F.C."/>
            <person name="An C."/>
            <person name="Aqrawi P."/>
            <person name="Bretschneider A."/>
            <person name="Bryant W.B."/>
            <person name="Bucks S."/>
            <person name="Chao H."/>
            <person name="Chevignon G."/>
            <person name="Christen J.M."/>
            <person name="Clarke D.F."/>
            <person name="Dittmer N.T."/>
            <person name="Ferguson L.C.F."/>
            <person name="Garavelou S."/>
            <person name="Gordon K.H.J."/>
            <person name="Gunaratna R.T."/>
            <person name="Han Y."/>
            <person name="Hauser F."/>
            <person name="He Y."/>
            <person name="Heidel-Fischer H."/>
            <person name="Hirsh A."/>
            <person name="Hu Y."/>
            <person name="Jiang H."/>
            <person name="Kalra D."/>
            <person name="Klinner C."/>
            <person name="Konig C."/>
            <person name="Kovar C."/>
            <person name="Kroll A.R."/>
            <person name="Kuwar S.S."/>
            <person name="Lee S.L."/>
            <person name="Lehman R."/>
            <person name="Li K."/>
            <person name="Li Z."/>
            <person name="Liang H."/>
            <person name="Lovelace S."/>
            <person name="Lu Z."/>
            <person name="Mansfield J.H."/>
            <person name="McCulloch K.J."/>
            <person name="Mathew T."/>
            <person name="Morton B."/>
            <person name="Muzny D.M."/>
            <person name="Neunemann D."/>
            <person name="Ongeri F."/>
            <person name="Pauchet Y."/>
            <person name="Pu L.L."/>
            <person name="Pyrousis I."/>
            <person name="Rao X.J."/>
            <person name="Redding A."/>
            <person name="Roesel C."/>
            <person name="Sanchez-Gracia A."/>
            <person name="Schaack S."/>
            <person name="Shukla A."/>
            <person name="Tetreau G."/>
            <person name="Wang Y."/>
            <person name="Xiong G.H."/>
            <person name="Traut W."/>
            <person name="Walsh T.K."/>
            <person name="Worley K.C."/>
            <person name="Wu D."/>
            <person name="Wu W."/>
            <person name="Wu Y.Q."/>
            <person name="Zhang X."/>
            <person name="Zou Z."/>
            <person name="Zucker H."/>
            <person name="Briscoe A.D."/>
            <person name="Burmester T."/>
            <person name="Clem R.J."/>
            <person name="Feyereisen R."/>
            <person name="Grimmelikhuijzen C.J.P."/>
            <person name="Hamodrakas S.J."/>
            <person name="Hansson B.S."/>
            <person name="Huguet E."/>
            <person name="Jermiin L.S."/>
            <person name="Lan Q."/>
            <person name="Lehman H.K."/>
            <person name="Lorenzen M."/>
            <person name="Merzendorfer H."/>
            <person name="Michalopoulos I."/>
            <person name="Morton D.B."/>
            <person name="Muthukrishnan S."/>
            <person name="Oakeshott J.G."/>
            <person name="Palmer W."/>
            <person name="Park Y."/>
            <person name="Passarelli A.L."/>
            <person name="Rozas J."/>
            <person name="Schwartz L.M."/>
            <person name="Smith W."/>
            <person name="Southgate A."/>
            <person name="Vilcinskas A."/>
            <person name="Vogt R."/>
            <person name="Wang P."/>
            <person name="Werren J."/>
            <person name="Yu X.Q."/>
            <person name="Zhou J.J."/>
            <person name="Brown S.J."/>
            <person name="Scherer S.E."/>
            <person name="Richards S."/>
            <person name="Blissard G.W."/>
        </authorList>
    </citation>
    <scope>NUCLEOTIDE SEQUENCE</scope>
</reference>
<dbReference type="PANTHER" id="PTHR10127">
    <property type="entry name" value="DISCOIDIN, CUB, EGF, LAMININ , AND ZINC METALLOPROTEASE DOMAIN CONTAINING"/>
    <property type="match status" value="1"/>
</dbReference>